<dbReference type="PANTHER" id="PTHR43809">
    <property type="entry name" value="NITRITE REDUCTASE (NADH) LARGE SUBUNIT"/>
    <property type="match status" value="1"/>
</dbReference>
<keyword evidence="3" id="KW-0479">Metal-binding</keyword>
<dbReference type="GO" id="GO:0008942">
    <property type="term" value="F:nitrite reductase [NAD(P)H] activity"/>
    <property type="evidence" value="ECO:0007669"/>
    <property type="project" value="InterPro"/>
</dbReference>
<evidence type="ECO:0000256" key="5">
    <source>
        <dbReference type="ARBA" id="ARBA00023004"/>
    </source>
</evidence>
<evidence type="ECO:0000259" key="8">
    <source>
        <dbReference type="PROSITE" id="PS51296"/>
    </source>
</evidence>
<evidence type="ECO:0000256" key="4">
    <source>
        <dbReference type="ARBA" id="ARBA00023002"/>
    </source>
</evidence>
<dbReference type="GO" id="GO:0042128">
    <property type="term" value="P:nitrate assimilation"/>
    <property type="evidence" value="ECO:0007669"/>
    <property type="project" value="UniProtKB-KW"/>
</dbReference>
<gene>
    <name evidence="9" type="ORF">NT6N_19940</name>
</gene>
<sequence length="111" mass="12333">MITETNWTNLGSVDNFPLHLGTCVKVGDTQIAVFHLPTEGKWYAVQNYNPINQRMVLSRGLVGDENGVPYVACPLHKHHFSLETGMCLNDPGHMLQTYPIQEVDGELIIAA</sequence>
<dbReference type="PROSITE" id="PS51296">
    <property type="entry name" value="RIESKE"/>
    <property type="match status" value="1"/>
</dbReference>
<keyword evidence="2" id="KW-0001">2Fe-2S</keyword>
<dbReference type="GO" id="GO:0051537">
    <property type="term" value="F:2 iron, 2 sulfur cluster binding"/>
    <property type="evidence" value="ECO:0007669"/>
    <property type="project" value="UniProtKB-KW"/>
</dbReference>
<protein>
    <recommendedName>
        <fullName evidence="8">Rieske domain-containing protein</fullName>
    </recommendedName>
</protein>
<dbReference type="GO" id="GO:0046872">
    <property type="term" value="F:metal ion binding"/>
    <property type="evidence" value="ECO:0007669"/>
    <property type="project" value="UniProtKB-KW"/>
</dbReference>
<evidence type="ECO:0000256" key="6">
    <source>
        <dbReference type="ARBA" id="ARBA00023014"/>
    </source>
</evidence>
<dbReference type="EMBL" id="AP026866">
    <property type="protein sequence ID" value="BDS06954.1"/>
    <property type="molecule type" value="Genomic_DNA"/>
</dbReference>
<dbReference type="NCBIfam" id="TIGR02378">
    <property type="entry name" value="nirD_assim_sml"/>
    <property type="match status" value="1"/>
</dbReference>
<organism evidence="9">
    <name type="scientific">Oceaniferula spumae</name>
    <dbReference type="NCBI Taxonomy" id="2979115"/>
    <lineage>
        <taxon>Bacteria</taxon>
        <taxon>Pseudomonadati</taxon>
        <taxon>Verrucomicrobiota</taxon>
        <taxon>Verrucomicrobiia</taxon>
        <taxon>Verrucomicrobiales</taxon>
        <taxon>Verrucomicrobiaceae</taxon>
        <taxon>Oceaniferula</taxon>
    </lineage>
</organism>
<dbReference type="InterPro" id="IPR052034">
    <property type="entry name" value="NasD-like"/>
</dbReference>
<dbReference type="Pfam" id="PF13806">
    <property type="entry name" value="Rieske_2"/>
    <property type="match status" value="1"/>
</dbReference>
<dbReference type="PROSITE" id="PS51300">
    <property type="entry name" value="NIRD"/>
    <property type="match status" value="1"/>
</dbReference>
<evidence type="ECO:0000256" key="7">
    <source>
        <dbReference type="ARBA" id="ARBA00023063"/>
    </source>
</evidence>
<evidence type="ECO:0000313" key="9">
    <source>
        <dbReference type="EMBL" id="BDS06954.1"/>
    </source>
</evidence>
<evidence type="ECO:0000256" key="1">
    <source>
        <dbReference type="ARBA" id="ARBA00022617"/>
    </source>
</evidence>
<dbReference type="CDD" id="cd03529">
    <property type="entry name" value="Rieske_NirD"/>
    <property type="match status" value="1"/>
</dbReference>
<evidence type="ECO:0000256" key="2">
    <source>
        <dbReference type="ARBA" id="ARBA00022714"/>
    </source>
</evidence>
<name>A0AAT9FLR0_9BACT</name>
<dbReference type="KEGG" id="osu:NT6N_19940"/>
<keyword evidence="7" id="KW-0534">Nitrate assimilation</keyword>
<reference evidence="9" key="1">
    <citation type="submission" date="2024-07" db="EMBL/GenBank/DDBJ databases">
        <title>Complete genome sequence of Verrucomicrobiaceae bacterium NT6N.</title>
        <authorList>
            <person name="Huang C."/>
            <person name="Takami H."/>
            <person name="Hamasaki K."/>
        </authorList>
    </citation>
    <scope>NUCLEOTIDE SEQUENCE</scope>
    <source>
        <strain evidence="9">NT6N</strain>
    </source>
</reference>
<keyword evidence="4" id="KW-0560">Oxidoreductase</keyword>
<dbReference type="Gene3D" id="2.102.10.10">
    <property type="entry name" value="Rieske [2Fe-2S] iron-sulphur domain"/>
    <property type="match status" value="1"/>
</dbReference>
<keyword evidence="1" id="KW-0349">Heme</keyword>
<evidence type="ECO:0000256" key="3">
    <source>
        <dbReference type="ARBA" id="ARBA00022723"/>
    </source>
</evidence>
<keyword evidence="5" id="KW-0408">Iron</keyword>
<dbReference type="InterPro" id="IPR036922">
    <property type="entry name" value="Rieske_2Fe-2S_sf"/>
</dbReference>
<dbReference type="PANTHER" id="PTHR43809:SF1">
    <property type="entry name" value="NITRITE REDUCTASE (NADH) LARGE SUBUNIT"/>
    <property type="match status" value="1"/>
</dbReference>
<keyword evidence="6" id="KW-0411">Iron-sulfur</keyword>
<dbReference type="InterPro" id="IPR017941">
    <property type="entry name" value="Rieske_2Fe-2S"/>
</dbReference>
<feature type="domain" description="Rieske" evidence="8">
    <location>
        <begin position="7"/>
        <end position="109"/>
    </location>
</feature>
<proteinExistence type="predicted"/>
<dbReference type="InterPro" id="IPR012748">
    <property type="entry name" value="Rieske-like_NirD"/>
</dbReference>
<accession>A0AAT9FLR0</accession>
<dbReference type="SUPFAM" id="SSF50022">
    <property type="entry name" value="ISP domain"/>
    <property type="match status" value="1"/>
</dbReference>
<dbReference type="AlphaFoldDB" id="A0AAT9FLR0"/>